<dbReference type="GO" id="GO:0005886">
    <property type="term" value="C:plasma membrane"/>
    <property type="evidence" value="ECO:0007669"/>
    <property type="project" value="UniProtKB-SubCell"/>
</dbReference>
<name>A0A1I4I6J7_9FIRM</name>
<sequence length="157" mass="18180">MKKRLYRSRTDKKIAGVCGGLAEYFNIDSTLVRLGVLLIFLFYGVGLIAYLLAWLIMREEPEHETAYNSTTYYPVQSDYQSRTADKDFDFTTETKVNKQAEESEIAARRRQLLAVILIVVGLIFLLDIWLPDFYWEKYWPLLLIIGGILLLKGDNSE</sequence>
<evidence type="ECO:0000256" key="3">
    <source>
        <dbReference type="ARBA" id="ARBA00022692"/>
    </source>
</evidence>
<evidence type="ECO:0000313" key="8">
    <source>
        <dbReference type="EMBL" id="SFL50028.1"/>
    </source>
</evidence>
<evidence type="ECO:0000313" key="9">
    <source>
        <dbReference type="Proteomes" id="UP000199006"/>
    </source>
</evidence>
<feature type="transmembrane region" description="Helical" evidence="6">
    <location>
        <begin position="112"/>
        <end position="131"/>
    </location>
</feature>
<evidence type="ECO:0000256" key="5">
    <source>
        <dbReference type="ARBA" id="ARBA00023136"/>
    </source>
</evidence>
<keyword evidence="4 6" id="KW-1133">Transmembrane helix</keyword>
<dbReference type="STRING" id="29563.SAMN02983006_01317"/>
<dbReference type="Pfam" id="PF04024">
    <property type="entry name" value="PspC"/>
    <property type="match status" value="1"/>
</dbReference>
<keyword evidence="9" id="KW-1185">Reference proteome</keyword>
<dbReference type="InterPro" id="IPR007168">
    <property type="entry name" value="Phageshock_PspC_N"/>
</dbReference>
<gene>
    <name evidence="8" type="ORF">SAMN02983006_01317</name>
</gene>
<dbReference type="InterPro" id="IPR052027">
    <property type="entry name" value="PspC"/>
</dbReference>
<dbReference type="PANTHER" id="PTHR33885">
    <property type="entry name" value="PHAGE SHOCK PROTEIN C"/>
    <property type="match status" value="1"/>
</dbReference>
<feature type="transmembrane region" description="Helical" evidence="6">
    <location>
        <begin position="34"/>
        <end position="56"/>
    </location>
</feature>
<accession>A0A1I4I6J7</accession>
<protein>
    <submittedName>
        <fullName evidence="8">Phage shock protein C (PspC) family protein</fullName>
    </submittedName>
</protein>
<evidence type="ECO:0000259" key="7">
    <source>
        <dbReference type="Pfam" id="PF04024"/>
    </source>
</evidence>
<evidence type="ECO:0000256" key="2">
    <source>
        <dbReference type="ARBA" id="ARBA00022475"/>
    </source>
</evidence>
<dbReference type="AlphaFoldDB" id="A0A1I4I6J7"/>
<organism evidence="8 9">
    <name type="scientific">Halanaerobium salsuginis</name>
    <dbReference type="NCBI Taxonomy" id="29563"/>
    <lineage>
        <taxon>Bacteria</taxon>
        <taxon>Bacillati</taxon>
        <taxon>Bacillota</taxon>
        <taxon>Clostridia</taxon>
        <taxon>Halanaerobiales</taxon>
        <taxon>Halanaerobiaceae</taxon>
        <taxon>Halanaerobium</taxon>
    </lineage>
</organism>
<reference evidence="8 9" key="1">
    <citation type="submission" date="2016-10" db="EMBL/GenBank/DDBJ databases">
        <authorList>
            <person name="de Groot N.N."/>
        </authorList>
    </citation>
    <scope>NUCLEOTIDE SEQUENCE [LARGE SCALE GENOMIC DNA]</scope>
    <source>
        <strain evidence="8 9">ATCC 51327</strain>
    </source>
</reference>
<evidence type="ECO:0000256" key="1">
    <source>
        <dbReference type="ARBA" id="ARBA00004162"/>
    </source>
</evidence>
<feature type="domain" description="Phage shock protein PspC N-terminal" evidence="7">
    <location>
        <begin position="3"/>
        <end position="60"/>
    </location>
</feature>
<comment type="subcellular location">
    <subcellularLocation>
        <location evidence="1">Cell membrane</location>
        <topology evidence="1">Single-pass membrane protein</topology>
    </subcellularLocation>
</comment>
<evidence type="ECO:0000256" key="6">
    <source>
        <dbReference type="SAM" id="Phobius"/>
    </source>
</evidence>
<keyword evidence="3 6" id="KW-0812">Transmembrane</keyword>
<evidence type="ECO:0000256" key="4">
    <source>
        <dbReference type="ARBA" id="ARBA00022989"/>
    </source>
</evidence>
<dbReference type="PANTHER" id="PTHR33885:SF3">
    <property type="entry name" value="PHAGE SHOCK PROTEIN C"/>
    <property type="match status" value="1"/>
</dbReference>
<dbReference type="OrthoDB" id="9815286at2"/>
<dbReference type="RefSeq" id="WP_089861229.1">
    <property type="nucleotide sequence ID" value="NZ_FOTI01000015.1"/>
</dbReference>
<dbReference type="EMBL" id="FOTI01000015">
    <property type="protein sequence ID" value="SFL50028.1"/>
    <property type="molecule type" value="Genomic_DNA"/>
</dbReference>
<keyword evidence="5 6" id="KW-0472">Membrane</keyword>
<dbReference type="Proteomes" id="UP000199006">
    <property type="component" value="Unassembled WGS sequence"/>
</dbReference>
<keyword evidence="2" id="KW-1003">Cell membrane</keyword>
<proteinExistence type="predicted"/>